<comment type="caution">
    <text evidence="3">The sequence shown here is derived from an EMBL/GenBank/DDBJ whole genome shotgun (WGS) entry which is preliminary data.</text>
</comment>
<dbReference type="SUPFAM" id="SSF52540">
    <property type="entry name" value="P-loop containing nucleoside triphosphate hydrolases"/>
    <property type="match status" value="1"/>
</dbReference>
<dbReference type="PROSITE" id="PS51194">
    <property type="entry name" value="HELICASE_CTER"/>
    <property type="match status" value="1"/>
</dbReference>
<organism evidence="3 4">
    <name type="scientific">Albidovulum sediminis</name>
    <dbReference type="NCBI Taxonomy" id="3066345"/>
    <lineage>
        <taxon>Bacteria</taxon>
        <taxon>Pseudomonadati</taxon>
        <taxon>Pseudomonadota</taxon>
        <taxon>Alphaproteobacteria</taxon>
        <taxon>Rhodobacterales</taxon>
        <taxon>Paracoccaceae</taxon>
        <taxon>Albidovulum</taxon>
    </lineage>
</organism>
<dbReference type="Pfam" id="PF00271">
    <property type="entry name" value="Helicase_C"/>
    <property type="match status" value="1"/>
</dbReference>
<reference evidence="4" key="1">
    <citation type="submission" date="2023-07" db="EMBL/GenBank/DDBJ databases">
        <title>Defluviimonas sediminis sp. nov., isolated from mangrove sediment.</title>
        <authorList>
            <person name="Liu L."/>
            <person name="Li J."/>
            <person name="Huang Y."/>
            <person name="Pan J."/>
            <person name="Li M."/>
        </authorList>
    </citation>
    <scope>NUCLEOTIDE SEQUENCE [LARGE SCALE GENOMIC DNA]</scope>
    <source>
        <strain evidence="4">FT324</strain>
    </source>
</reference>
<sequence>MDVRNHETELKQLAAFVHDECQKRLRAYEAQPRDAAEHFETENEVLSGGYAYRQLYELVQNAADAILEAAEPQGRIHVFLSPHRLEAANTGAALDEPGIVALLNARSSPKRGNQIGRFGIGFKSLLKLGGRVDLTSRSVGLRFDPEACRDRIRGHLGLAKNAPAPGMRLAEVLDPAAESSPLFSTSRWSWATTVVSAEISDDAAFDRLSQEIADFPAEFLLFLPSAISLELEVEGAAPRLLTKRFEDGFAVVGDGTNEARWKVFEASVKVDSQAARSDATHIQAREQVPLSWAVPVGGREQAGRFWAFFPTETQSRTSGILNAPWKLNSDRTNLIRGPWNEAIMQAAADLISGSLTALSTPEDCGAAVSAFPRQPERQDEIAVPLVRSLWDKIISSEVLPDVNGIPRIPSQLLRHFVENTEICRSWADLAGTDARERYLHPDCYVSEARVSRLNALVAEARRREMQVLAKSPADKWLECIANTDIALARQTLAFVGNLLQEKFKHGLYSVPEARLIPTADGGLATPSEAVIVEGVAAPSGFLAVTSEIVSDPNCRAVLIEQMKVRQFGSDSWHEQLKASLERANTEDDPSDWENFWQNFLSAPDEAKNSFVAKLSVGKVRLFAASGKWQRRGLLVVPDQQVGIPDDNMLDLGFRRRIAPYVPSDWLSEFPSAVEHVDRRELEIEGYLSHLKHDAAEILRERMNRKPQSWALIFGSEEVRMPGGWRLLKHLAAAPAARLTTQMLGSTSGEIKVVDPVEIVHSTQSHVYPALSAPHPIYFWLTEHGWIRVGNLVAPLKCIPLELAETLGDAEVEGFKAVEGFLRARDVKTDLGPRLAWPKAKLAHEWITRFWEEVFTSLSKRRSDFRSLRPVWEMAHAEGAIPATLPSADGAIPLSEIYVTSDPSVGHDLDDGRIVLLSQEIASAWVAAGAIWLGTEPSISFEKRLSAPSYLLDLFPELAAAQEGADVLSTVLAVWVSGLEENVGPFSRSVTVGMDADGAFLIDREQFGSRGRRECIELLLRCLARHGIIHDGADIQETLSRIMDRRSDEARKAVRDEKSLELRLLKAIGGDLETLLGTLTPATRQAVGNDVDPESLARLALAVHGPTLLSRLRDALELQGLAPPNRWGGEQSRLFVQELGFPIEFASSVGGRRDAEISVSGPIHLPALHDYQEDILTSIGSLLDSGTGRRRAVVSLPTGGGKTRVAAEAVVRLVLKGDGRRTALWIAQTDELCEQAVQCFRQLWVNVGEPGEDLRIVRLWGGQRNPSPPEGDEPTVVIASIQTLNSRSGRPELAWVAQTGIIVIDECHHAITSSYTDLLRWLDVQVGSERAREREAPVLGLSATPWRGYDEDESERLAARFDRRWFPADQAGLHDKLSRMGVLADRSYRPLRYDRPITLTEREQQHVDTFGELPDSVVDRMGEDSDRNDLIIDAIVNSKAESILLFANSVAHAQYLAARLHLADCPAAAVSGQTDRLARQHFTRRFRAGDLRVICNHSVLTTGFDAPRADMVLISRPVFSPVLYMQMVGRGLRGPANGGTAHCEIMTVEDNIINFRDRLAYHFCRRFFDA</sequence>
<keyword evidence="3" id="KW-0378">Hydrolase</keyword>
<dbReference type="InterPro" id="IPR001650">
    <property type="entry name" value="Helicase_C-like"/>
</dbReference>
<feature type="domain" description="Helicase ATP-binding" evidence="1">
    <location>
        <begin position="1182"/>
        <end position="1362"/>
    </location>
</feature>
<gene>
    <name evidence="3" type="ORF">N5I32_07440</name>
</gene>
<name>A0ABT2NK92_9RHOB</name>
<evidence type="ECO:0000313" key="4">
    <source>
        <dbReference type="Proteomes" id="UP001205601"/>
    </source>
</evidence>
<dbReference type="SUPFAM" id="SSF55874">
    <property type="entry name" value="ATPase domain of HSP90 chaperone/DNA topoisomerase II/histidine kinase"/>
    <property type="match status" value="1"/>
</dbReference>
<dbReference type="PROSITE" id="PS51192">
    <property type="entry name" value="HELICASE_ATP_BIND_1"/>
    <property type="match status" value="1"/>
</dbReference>
<evidence type="ECO:0000313" key="3">
    <source>
        <dbReference type="EMBL" id="MCT8329342.1"/>
    </source>
</evidence>
<dbReference type="PANTHER" id="PTHR47396">
    <property type="entry name" value="TYPE I RESTRICTION ENZYME ECOKI R PROTEIN"/>
    <property type="match status" value="1"/>
</dbReference>
<keyword evidence="3" id="KW-0547">Nucleotide-binding</keyword>
<evidence type="ECO:0000259" key="2">
    <source>
        <dbReference type="PROSITE" id="PS51194"/>
    </source>
</evidence>
<keyword evidence="4" id="KW-1185">Reference proteome</keyword>
<feature type="domain" description="Helicase C-terminal" evidence="2">
    <location>
        <begin position="1429"/>
        <end position="1569"/>
    </location>
</feature>
<dbReference type="RefSeq" id="WP_261494767.1">
    <property type="nucleotide sequence ID" value="NZ_JAOCQF010000001.1"/>
</dbReference>
<dbReference type="SMART" id="SM00487">
    <property type="entry name" value="DEXDc"/>
    <property type="match status" value="1"/>
</dbReference>
<dbReference type="PANTHER" id="PTHR47396:SF1">
    <property type="entry name" value="ATP-DEPENDENT HELICASE IRC3-RELATED"/>
    <property type="match status" value="1"/>
</dbReference>
<dbReference type="InterPro" id="IPR027417">
    <property type="entry name" value="P-loop_NTPase"/>
</dbReference>
<dbReference type="InterPro" id="IPR050742">
    <property type="entry name" value="Helicase_Restrict-Modif_Enz"/>
</dbReference>
<protein>
    <submittedName>
        <fullName evidence="3">DEAD/DEAH box helicase family protein</fullName>
    </submittedName>
</protein>
<dbReference type="InterPro" id="IPR036890">
    <property type="entry name" value="HATPase_C_sf"/>
</dbReference>
<keyword evidence="3" id="KW-0067">ATP-binding</keyword>
<dbReference type="GO" id="GO:0004386">
    <property type="term" value="F:helicase activity"/>
    <property type="evidence" value="ECO:0007669"/>
    <property type="project" value="UniProtKB-KW"/>
</dbReference>
<dbReference type="InterPro" id="IPR014001">
    <property type="entry name" value="Helicase_ATP-bd"/>
</dbReference>
<accession>A0ABT2NK92</accession>
<dbReference type="InterPro" id="IPR006935">
    <property type="entry name" value="Helicase/UvrB_N"/>
</dbReference>
<dbReference type="SMART" id="SM00490">
    <property type="entry name" value="HELICc"/>
    <property type="match status" value="1"/>
</dbReference>
<dbReference type="Gene3D" id="3.30.565.10">
    <property type="entry name" value="Histidine kinase-like ATPase, C-terminal domain"/>
    <property type="match status" value="1"/>
</dbReference>
<dbReference type="Gene3D" id="3.40.50.300">
    <property type="entry name" value="P-loop containing nucleotide triphosphate hydrolases"/>
    <property type="match status" value="2"/>
</dbReference>
<proteinExistence type="predicted"/>
<dbReference type="NCBIfam" id="NF047352">
    <property type="entry name" value="P_loop_sacsin"/>
    <property type="match status" value="1"/>
</dbReference>
<keyword evidence="3" id="KW-0347">Helicase</keyword>
<dbReference type="EMBL" id="JAOCQF010000001">
    <property type="protein sequence ID" value="MCT8329342.1"/>
    <property type="molecule type" value="Genomic_DNA"/>
</dbReference>
<dbReference type="Proteomes" id="UP001205601">
    <property type="component" value="Unassembled WGS sequence"/>
</dbReference>
<evidence type="ECO:0000259" key="1">
    <source>
        <dbReference type="PROSITE" id="PS51192"/>
    </source>
</evidence>
<dbReference type="Pfam" id="PF04851">
    <property type="entry name" value="ResIII"/>
    <property type="match status" value="1"/>
</dbReference>